<dbReference type="PRINTS" id="PR00131">
    <property type="entry name" value="GLHYDRLASE1"/>
</dbReference>
<comment type="caution">
    <text evidence="5">The sequence shown here is derived from an EMBL/GenBank/DDBJ whole genome shotgun (WGS) entry which is preliminary data.</text>
</comment>
<dbReference type="EMBL" id="QSAT01000005">
    <property type="protein sequence ID" value="RGW76266.1"/>
    <property type="molecule type" value="Genomic_DNA"/>
</dbReference>
<evidence type="ECO:0000256" key="3">
    <source>
        <dbReference type="ARBA" id="ARBA00023295"/>
    </source>
</evidence>
<sequence>MYEKYLVNDIPKEFLWGGAVTASQTEGGWDCGGKGVCPPDLIPLVKNRKQNNLMTTVDIQSAIEDKKNYYPRRYAIDWYHDYKDDIKLLKELGIKCLRTSINWARIFPNGDDEYPNEEGLKYYDGFIDELLKNGIEPLITISHFEMPVNLALKYNGWYNRKVIDFFVKYATVLFERYKGKVHYWIPFDEMNLIARESFNQFGMPSDVIPNTFENKLRALHHEMVAACKITKIAHEIDKNNKVGTMITNHLSYPLTCKPEDAMASLKNDQFEDFYIEVQACGGYPKTMFRFLNENNYDIDYLEEDEIVFQEGKADFIGISYYNSRTVSAVSVQNLEDPEVENPYLETSDWGWIIDPLCLRYCLNRLYDHYHLPIFILELGLGTHDTVVDGKVHDQERIHYLSEHLKQMKEAILDGVQVMGCLMWGPIDIVANSTAQMSKRYGFIYVDIQDDGSGSRARIKKDSFDWYQRVIETNGSEL</sequence>
<keyword evidence="3" id="KW-0326">Glycosidase</keyword>
<organism evidence="5 7">
    <name type="scientific">Holdemanella biformis</name>
    <dbReference type="NCBI Taxonomy" id="1735"/>
    <lineage>
        <taxon>Bacteria</taxon>
        <taxon>Bacillati</taxon>
        <taxon>Bacillota</taxon>
        <taxon>Erysipelotrichia</taxon>
        <taxon>Erysipelotrichales</taxon>
        <taxon>Erysipelotrichaceae</taxon>
        <taxon>Holdemanella</taxon>
    </lineage>
</organism>
<evidence type="ECO:0000313" key="6">
    <source>
        <dbReference type="EMBL" id="RGW76266.1"/>
    </source>
</evidence>
<protein>
    <submittedName>
        <fullName evidence="5">Beta-glucosidase</fullName>
    </submittedName>
</protein>
<dbReference type="EMBL" id="QRYQ01000009">
    <property type="protein sequence ID" value="RGU91780.1"/>
    <property type="molecule type" value="Genomic_DNA"/>
</dbReference>
<proteinExistence type="inferred from homology"/>
<dbReference type="InterPro" id="IPR001360">
    <property type="entry name" value="Glyco_hydro_1"/>
</dbReference>
<dbReference type="Proteomes" id="UP000284651">
    <property type="component" value="Unassembled WGS sequence"/>
</dbReference>
<gene>
    <name evidence="6" type="ORF">DWV56_02570</name>
    <name evidence="5" type="ORF">DWW32_06060</name>
</gene>
<dbReference type="PANTHER" id="PTHR10353">
    <property type="entry name" value="GLYCOSYL HYDROLASE"/>
    <property type="match status" value="1"/>
</dbReference>
<comment type="similarity">
    <text evidence="1 4">Belongs to the glycosyl hydrolase 1 family.</text>
</comment>
<dbReference type="GO" id="GO:0005829">
    <property type="term" value="C:cytosol"/>
    <property type="evidence" value="ECO:0007669"/>
    <property type="project" value="TreeGrafter"/>
</dbReference>
<dbReference type="RefSeq" id="WP_118325122.1">
    <property type="nucleotide sequence ID" value="NZ_DBFOYD010000044.1"/>
</dbReference>
<dbReference type="GO" id="GO:0016052">
    <property type="term" value="P:carbohydrate catabolic process"/>
    <property type="evidence" value="ECO:0007669"/>
    <property type="project" value="TreeGrafter"/>
</dbReference>
<accession>A0A395WBX0</accession>
<dbReference type="GO" id="GO:0008422">
    <property type="term" value="F:beta-glucosidase activity"/>
    <property type="evidence" value="ECO:0007669"/>
    <property type="project" value="TreeGrafter"/>
</dbReference>
<evidence type="ECO:0000256" key="1">
    <source>
        <dbReference type="ARBA" id="ARBA00010838"/>
    </source>
</evidence>
<evidence type="ECO:0000313" key="8">
    <source>
        <dbReference type="Proteomes" id="UP000284651"/>
    </source>
</evidence>
<dbReference type="InterPro" id="IPR017853">
    <property type="entry name" value="GH"/>
</dbReference>
<reference evidence="7 8" key="1">
    <citation type="submission" date="2018-08" db="EMBL/GenBank/DDBJ databases">
        <title>A genome reference for cultivated species of the human gut microbiota.</title>
        <authorList>
            <person name="Zou Y."/>
            <person name="Xue W."/>
            <person name="Luo G."/>
        </authorList>
    </citation>
    <scope>NUCLEOTIDE SEQUENCE [LARGE SCALE GENOMIC DNA]</scope>
    <source>
        <strain evidence="6 8">AF10-31</strain>
        <strain evidence="5 7">AF15-20</strain>
    </source>
</reference>
<dbReference type="GeneID" id="66579274"/>
<dbReference type="FunFam" id="3.20.20.80:FF:000004">
    <property type="entry name" value="Beta-glucosidase 6-phospho-beta-glucosidase"/>
    <property type="match status" value="1"/>
</dbReference>
<evidence type="ECO:0000256" key="2">
    <source>
        <dbReference type="ARBA" id="ARBA00022801"/>
    </source>
</evidence>
<dbReference type="Proteomes" id="UP000265489">
    <property type="component" value="Unassembled WGS sequence"/>
</dbReference>
<dbReference type="SUPFAM" id="SSF51445">
    <property type="entry name" value="(Trans)glycosidases"/>
    <property type="match status" value="1"/>
</dbReference>
<dbReference type="AlphaFoldDB" id="A0A395WBX0"/>
<dbReference type="Gene3D" id="3.20.20.80">
    <property type="entry name" value="Glycosidases"/>
    <property type="match status" value="1"/>
</dbReference>
<evidence type="ECO:0000313" key="5">
    <source>
        <dbReference type="EMBL" id="RGU91780.1"/>
    </source>
</evidence>
<evidence type="ECO:0000256" key="4">
    <source>
        <dbReference type="RuleBase" id="RU003690"/>
    </source>
</evidence>
<dbReference type="Pfam" id="PF00232">
    <property type="entry name" value="Glyco_hydro_1"/>
    <property type="match status" value="1"/>
</dbReference>
<dbReference type="PANTHER" id="PTHR10353:SF122">
    <property type="entry name" value="6-PHOSPHO-BETA-GLUCOSIDASE ASCB-RELATED"/>
    <property type="match status" value="1"/>
</dbReference>
<name>A0A395WBX0_9FIRM</name>
<keyword evidence="2" id="KW-0378">Hydrolase</keyword>
<evidence type="ECO:0000313" key="7">
    <source>
        <dbReference type="Proteomes" id="UP000265489"/>
    </source>
</evidence>